<dbReference type="Gene3D" id="3.40.50.720">
    <property type="entry name" value="NAD(P)-binding Rossmann-like Domain"/>
    <property type="match status" value="1"/>
</dbReference>
<dbReference type="GO" id="GO:0016491">
    <property type="term" value="F:oxidoreductase activity"/>
    <property type="evidence" value="ECO:0007669"/>
    <property type="project" value="UniProtKB-KW"/>
</dbReference>
<dbReference type="EMBL" id="JBIAWJ010000012">
    <property type="protein sequence ID" value="MFF4524340.1"/>
    <property type="molecule type" value="Genomic_DNA"/>
</dbReference>
<comment type="caution">
    <text evidence="5">The sequence shown here is derived from an EMBL/GenBank/DDBJ whole genome shotgun (WGS) entry which is preliminary data.</text>
</comment>
<comment type="similarity">
    <text evidence="1">Belongs to the short-chain dehydrogenases/reductases (SDR) family.</text>
</comment>
<dbReference type="EC" id="1.1.1.-" evidence="5"/>
<reference evidence="5 6" key="1">
    <citation type="submission" date="2024-10" db="EMBL/GenBank/DDBJ databases">
        <title>The Natural Products Discovery Center: Release of the First 8490 Sequenced Strains for Exploring Actinobacteria Biosynthetic Diversity.</title>
        <authorList>
            <person name="Kalkreuter E."/>
            <person name="Kautsar S.A."/>
            <person name="Yang D."/>
            <person name="Bader C.D."/>
            <person name="Teijaro C.N."/>
            <person name="Fluegel L."/>
            <person name="Davis C.M."/>
            <person name="Simpson J.R."/>
            <person name="Lauterbach L."/>
            <person name="Steele A.D."/>
            <person name="Gui C."/>
            <person name="Meng S."/>
            <person name="Li G."/>
            <person name="Viehrig K."/>
            <person name="Ye F."/>
            <person name="Su P."/>
            <person name="Kiefer A.F."/>
            <person name="Nichols A."/>
            <person name="Cepeda A.J."/>
            <person name="Yan W."/>
            <person name="Fan B."/>
            <person name="Jiang Y."/>
            <person name="Adhikari A."/>
            <person name="Zheng C.-J."/>
            <person name="Schuster L."/>
            <person name="Cowan T.M."/>
            <person name="Smanski M.J."/>
            <person name="Chevrette M.G."/>
            <person name="De Carvalho L.P.S."/>
            <person name="Shen B."/>
        </authorList>
    </citation>
    <scope>NUCLEOTIDE SEQUENCE [LARGE SCALE GENOMIC DNA]</scope>
    <source>
        <strain evidence="5 6">NPDC001390</strain>
    </source>
</reference>
<name>A0ABW6ULM6_9ACTN</name>
<dbReference type="InterPro" id="IPR002347">
    <property type="entry name" value="SDR_fam"/>
</dbReference>
<gene>
    <name evidence="5" type="ORF">ACFY1D_23405</name>
</gene>
<evidence type="ECO:0000313" key="6">
    <source>
        <dbReference type="Proteomes" id="UP001602058"/>
    </source>
</evidence>
<dbReference type="PROSITE" id="PS00061">
    <property type="entry name" value="ADH_SHORT"/>
    <property type="match status" value="1"/>
</dbReference>
<evidence type="ECO:0000256" key="3">
    <source>
        <dbReference type="ARBA" id="ARBA00023002"/>
    </source>
</evidence>
<dbReference type="InterPro" id="IPR020904">
    <property type="entry name" value="Sc_DH/Rdtase_CS"/>
</dbReference>
<dbReference type="Proteomes" id="UP001602058">
    <property type="component" value="Unassembled WGS sequence"/>
</dbReference>
<organism evidence="5 6">
    <name type="scientific">Streptomyces bluensis</name>
    <dbReference type="NCBI Taxonomy" id="33897"/>
    <lineage>
        <taxon>Bacteria</taxon>
        <taxon>Bacillati</taxon>
        <taxon>Actinomycetota</taxon>
        <taxon>Actinomycetes</taxon>
        <taxon>Kitasatosporales</taxon>
        <taxon>Streptomycetaceae</taxon>
        <taxon>Streptomyces</taxon>
    </lineage>
</organism>
<keyword evidence="3 5" id="KW-0560">Oxidoreductase</keyword>
<keyword evidence="2" id="KW-0058">Aromatic hydrocarbons catabolism</keyword>
<accession>A0ABW6ULM6</accession>
<dbReference type="CDD" id="cd05233">
    <property type="entry name" value="SDR_c"/>
    <property type="match status" value="1"/>
</dbReference>
<evidence type="ECO:0000256" key="1">
    <source>
        <dbReference type="ARBA" id="ARBA00006484"/>
    </source>
</evidence>
<sequence length="248" mass="25439">MGQLEGKTAVVTGGSTGIGLATAARLASDGAHVFITGRRKDALDRAVESIGSAVTAVPGDISEPADLDRLYDAIRDRGRGLDVLFANAGGATLAPLAQATGEQFDQIFGINVRGTLLTVQKALPLLNDGASVIFNDSIRADDGRENFGLYAASKAAVRSLARTWANELKGRGIRVNTVAPGAIDTPGVDIANGEENAAAVKAELAAGVPIGRRGRPEEVAAAVAFLASADSSFMLGTTLHVNGGENQF</sequence>
<dbReference type="RefSeq" id="WP_387889073.1">
    <property type="nucleotide sequence ID" value="NZ_JBIAWJ010000012.1"/>
</dbReference>
<evidence type="ECO:0000256" key="4">
    <source>
        <dbReference type="ARBA" id="ARBA00023027"/>
    </source>
</evidence>
<protein>
    <submittedName>
        <fullName evidence="5">SDR family NAD(P)-dependent oxidoreductase</fullName>
        <ecNumber evidence="5">1.1.1.-</ecNumber>
    </submittedName>
</protein>
<evidence type="ECO:0000313" key="5">
    <source>
        <dbReference type="EMBL" id="MFF4524340.1"/>
    </source>
</evidence>
<dbReference type="PRINTS" id="PR00081">
    <property type="entry name" value="GDHRDH"/>
</dbReference>
<keyword evidence="6" id="KW-1185">Reference proteome</keyword>
<dbReference type="SUPFAM" id="SSF51735">
    <property type="entry name" value="NAD(P)-binding Rossmann-fold domains"/>
    <property type="match status" value="1"/>
</dbReference>
<keyword evidence="4" id="KW-0520">NAD</keyword>
<proteinExistence type="inferred from homology"/>
<evidence type="ECO:0000256" key="2">
    <source>
        <dbReference type="ARBA" id="ARBA00022797"/>
    </source>
</evidence>
<dbReference type="Pfam" id="PF13561">
    <property type="entry name" value="adh_short_C2"/>
    <property type="match status" value="1"/>
</dbReference>
<dbReference type="PANTHER" id="PTHR43943">
    <property type="entry name" value="DEHYDROGENASE/REDUCTASE (SDR FAMILY) MEMBER 4"/>
    <property type="match status" value="1"/>
</dbReference>
<dbReference type="PANTHER" id="PTHR43943:SF17">
    <property type="entry name" value="3-PHENYLPROPIONATE-DIHYDRODIOL_CINNAMIC ACID-DIHYDRODIOL DEHYDROGENASE"/>
    <property type="match status" value="1"/>
</dbReference>
<dbReference type="InterPro" id="IPR036291">
    <property type="entry name" value="NAD(P)-bd_dom_sf"/>
</dbReference>